<dbReference type="InterPro" id="IPR010982">
    <property type="entry name" value="Lambda_DNA-bd_dom_sf"/>
</dbReference>
<dbReference type="EMBL" id="QICS01000008">
    <property type="protein sequence ID" value="PXV88434.1"/>
    <property type="molecule type" value="Genomic_DNA"/>
</dbReference>
<evidence type="ECO:0000313" key="2">
    <source>
        <dbReference type="Proteomes" id="UP000247523"/>
    </source>
</evidence>
<dbReference type="RefSeq" id="WP_110291427.1">
    <property type="nucleotide sequence ID" value="NZ_QICS01000008.1"/>
</dbReference>
<dbReference type="GO" id="GO:0003677">
    <property type="term" value="F:DNA binding"/>
    <property type="evidence" value="ECO:0007669"/>
    <property type="project" value="InterPro"/>
</dbReference>
<comment type="caution">
    <text evidence="1">The sequence shown here is derived from an EMBL/GenBank/DDBJ whole genome shotgun (WGS) entry which is preliminary data.</text>
</comment>
<protein>
    <recommendedName>
        <fullName evidence="3">XRE family transcriptional regulator</fullName>
    </recommendedName>
</protein>
<sequence>MGMAEEIRILLVKNSNMSVSALAKLLETTPQNLNYKLKYDDFRESELRKIADLLGYELKIGFVKKKVR</sequence>
<dbReference type="Proteomes" id="UP000247523">
    <property type="component" value="Unassembled WGS sequence"/>
</dbReference>
<accession>A0A318EUI0</accession>
<name>A0A318EUI0_9FIRM</name>
<gene>
    <name evidence="1" type="ORF">C8E03_108161</name>
</gene>
<dbReference type="SUPFAM" id="SSF47413">
    <property type="entry name" value="lambda repressor-like DNA-binding domains"/>
    <property type="match status" value="1"/>
</dbReference>
<dbReference type="AlphaFoldDB" id="A0A318EUI0"/>
<proteinExistence type="predicted"/>
<evidence type="ECO:0000313" key="1">
    <source>
        <dbReference type="EMBL" id="PXV88434.1"/>
    </source>
</evidence>
<reference evidence="1 2" key="1">
    <citation type="submission" date="2018-05" db="EMBL/GenBank/DDBJ databases">
        <title>Genomic Encyclopedia of Type Strains, Phase IV (KMG-IV): sequencing the most valuable type-strain genomes for metagenomic binning, comparative biology and taxonomic classification.</title>
        <authorList>
            <person name="Goeker M."/>
        </authorList>
    </citation>
    <scope>NUCLEOTIDE SEQUENCE [LARGE SCALE GENOMIC DNA]</scope>
    <source>
        <strain evidence="1 2">DSM 28816</strain>
    </source>
</reference>
<evidence type="ECO:0008006" key="3">
    <source>
        <dbReference type="Google" id="ProtNLM"/>
    </source>
</evidence>
<organism evidence="1 2">
    <name type="scientific">Lachnotalea glycerini</name>
    <dbReference type="NCBI Taxonomy" id="1763509"/>
    <lineage>
        <taxon>Bacteria</taxon>
        <taxon>Bacillati</taxon>
        <taxon>Bacillota</taxon>
        <taxon>Clostridia</taxon>
        <taxon>Lachnospirales</taxon>
        <taxon>Lachnospiraceae</taxon>
        <taxon>Lachnotalea</taxon>
    </lineage>
</organism>